<dbReference type="EMBL" id="CP007139">
    <property type="protein sequence ID" value="AIE84570.1"/>
    <property type="molecule type" value="Genomic_DNA"/>
</dbReference>
<keyword evidence="1" id="KW-0732">Signal</keyword>
<sequence>MRTKIQKSATMVAIAMVTSVATAQGISVTVDGKAVHFNNGGPRSVQGRVMVPLRGVFEQMGASVNWDAANRDVNASRNGKSMRLHIGDREANVGGQPVTMDVPAMIMNGATMVPIRFLSETLGAQVKWNESERLVAISTNGEDGDTETSSTLRDQKGRVRNRAGQYQDDDGVWHNARTRWQDQNGTWHEVRGGRQTNGSQTNGRAQTIAGTTVLPVTLDNALSSSQSEPGERFTATVRSTGNDYYGMLPDGTKVQGTVVTSRAQSGRDPGLLELSFEELRLPNGRTYPITGSLVSLTAAGVVRDADGRIRATEATTDKRGVFAGYGAGAGLIVGLLTKKPIEGTILGGVLGYIAGQVQKDKADKPSNVRLEPGTQFGVLLARPVTLLDRDIRSR</sequence>
<accession>A0A068NPC9</accession>
<proteinExistence type="predicted"/>
<reference evidence="3 4" key="1">
    <citation type="journal article" date="2014" name="PLoS ONE">
        <title>The first complete genome sequence of the class fimbriimonadia in the phylum armatimonadetes.</title>
        <authorList>
            <person name="Hu Z.Y."/>
            <person name="Wang Y.Z."/>
            <person name="Im W.T."/>
            <person name="Wang S.Y."/>
            <person name="Zhao G.P."/>
            <person name="Zheng H.J."/>
            <person name="Quan Z.X."/>
        </authorList>
    </citation>
    <scope>NUCLEOTIDE SEQUENCE [LARGE SCALE GENOMIC DNA]</scope>
    <source>
        <strain evidence="3">Gsoil 348</strain>
    </source>
</reference>
<dbReference type="RefSeq" id="WP_025226803.1">
    <property type="nucleotide sequence ID" value="NZ_CP007139.1"/>
</dbReference>
<evidence type="ECO:0000259" key="2">
    <source>
        <dbReference type="Pfam" id="PF07833"/>
    </source>
</evidence>
<name>A0A068NPC9_FIMGI</name>
<dbReference type="STRING" id="661478.OP10G_1202"/>
<dbReference type="Gene3D" id="3.30.457.10">
    <property type="entry name" value="Copper amine oxidase-like, N-terminal domain"/>
    <property type="match status" value="1"/>
</dbReference>
<dbReference type="eggNOG" id="COG0103">
    <property type="taxonomic scope" value="Bacteria"/>
</dbReference>
<evidence type="ECO:0000313" key="4">
    <source>
        <dbReference type="Proteomes" id="UP000027982"/>
    </source>
</evidence>
<dbReference type="Pfam" id="PF07833">
    <property type="entry name" value="Cu_amine_oxidN1"/>
    <property type="match status" value="1"/>
</dbReference>
<dbReference type="KEGG" id="fgi:OP10G_1202"/>
<organism evidence="3 4">
    <name type="scientific">Fimbriimonas ginsengisoli Gsoil 348</name>
    <dbReference type="NCBI Taxonomy" id="661478"/>
    <lineage>
        <taxon>Bacteria</taxon>
        <taxon>Bacillati</taxon>
        <taxon>Armatimonadota</taxon>
        <taxon>Fimbriimonadia</taxon>
        <taxon>Fimbriimonadales</taxon>
        <taxon>Fimbriimonadaceae</taxon>
        <taxon>Fimbriimonas</taxon>
    </lineage>
</organism>
<dbReference type="SUPFAM" id="SSF55383">
    <property type="entry name" value="Copper amine oxidase, domain N"/>
    <property type="match status" value="1"/>
</dbReference>
<dbReference type="HOGENOM" id="CLU_703485_0_0_0"/>
<dbReference type="OrthoDB" id="9813368at2"/>
<evidence type="ECO:0000313" key="3">
    <source>
        <dbReference type="EMBL" id="AIE84570.1"/>
    </source>
</evidence>
<keyword evidence="4" id="KW-1185">Reference proteome</keyword>
<dbReference type="Proteomes" id="UP000027982">
    <property type="component" value="Chromosome"/>
</dbReference>
<evidence type="ECO:0000256" key="1">
    <source>
        <dbReference type="SAM" id="SignalP"/>
    </source>
</evidence>
<gene>
    <name evidence="3" type="ORF">OP10G_1202</name>
</gene>
<dbReference type="InterPro" id="IPR036582">
    <property type="entry name" value="Mao_N_sf"/>
</dbReference>
<protein>
    <submittedName>
        <fullName evidence="3">Copper amine oxidase-like protein</fullName>
    </submittedName>
</protein>
<feature type="chain" id="PRO_5001651851" evidence="1">
    <location>
        <begin position="24"/>
        <end position="394"/>
    </location>
</feature>
<feature type="domain" description="Copper amine oxidase-like N-terminal" evidence="2">
    <location>
        <begin position="29"/>
        <end position="137"/>
    </location>
</feature>
<dbReference type="InterPro" id="IPR012854">
    <property type="entry name" value="Cu_amine_oxidase-like_N"/>
</dbReference>
<dbReference type="AlphaFoldDB" id="A0A068NPC9"/>
<feature type="signal peptide" evidence="1">
    <location>
        <begin position="1"/>
        <end position="23"/>
    </location>
</feature>